<sequence>MFMCAPPGARSSLTRSVPSNGDTAVPFPRRSKHAGTSDTSKQGDHVDYIHRPLHDTTNEAHVTLILPAEPVQRWPLLSYQFSDSSWLRATSVDLQTILAFHFRSLQNFVRRSALGDV</sequence>
<dbReference type="EMBL" id="KZ772732">
    <property type="protein sequence ID" value="PTQ36946.1"/>
    <property type="molecule type" value="Genomic_DNA"/>
</dbReference>
<name>A0A2R6WSW9_MARPO</name>
<dbReference type="Gramene" id="Mp6g08840.1">
    <property type="protein sequence ID" value="Mp6g08840.1.cds1"/>
    <property type="gene ID" value="Mp6g08840"/>
</dbReference>
<proteinExistence type="predicted"/>
<evidence type="ECO:0000313" key="2">
    <source>
        <dbReference type="EMBL" id="PTQ36946.1"/>
    </source>
</evidence>
<feature type="compositionally biased region" description="Polar residues" evidence="1">
    <location>
        <begin position="11"/>
        <end position="22"/>
    </location>
</feature>
<dbReference type="AlphaFoldDB" id="A0A2R6WSW9"/>
<accession>A0A2R6WSW9</accession>
<protein>
    <submittedName>
        <fullName evidence="2">Uncharacterized protein</fullName>
    </submittedName>
</protein>
<evidence type="ECO:0000313" key="3">
    <source>
        <dbReference type="Proteomes" id="UP000244005"/>
    </source>
</evidence>
<feature type="region of interest" description="Disordered" evidence="1">
    <location>
        <begin position="1"/>
        <end position="45"/>
    </location>
</feature>
<gene>
    <name evidence="2" type="ORF">MARPO_0060s0035</name>
</gene>
<keyword evidence="3" id="KW-1185">Reference proteome</keyword>
<evidence type="ECO:0000256" key="1">
    <source>
        <dbReference type="SAM" id="MobiDB-lite"/>
    </source>
</evidence>
<organism evidence="2 3">
    <name type="scientific">Marchantia polymorpha</name>
    <name type="common">Common liverwort</name>
    <name type="synonym">Marchantia aquatica</name>
    <dbReference type="NCBI Taxonomy" id="3197"/>
    <lineage>
        <taxon>Eukaryota</taxon>
        <taxon>Viridiplantae</taxon>
        <taxon>Streptophyta</taxon>
        <taxon>Embryophyta</taxon>
        <taxon>Marchantiophyta</taxon>
        <taxon>Marchantiopsida</taxon>
        <taxon>Marchantiidae</taxon>
        <taxon>Marchantiales</taxon>
        <taxon>Marchantiaceae</taxon>
        <taxon>Marchantia</taxon>
    </lineage>
</organism>
<dbReference type="Proteomes" id="UP000244005">
    <property type="component" value="Unassembled WGS sequence"/>
</dbReference>
<reference evidence="3" key="1">
    <citation type="journal article" date="2017" name="Cell">
        <title>Insights into land plant evolution garnered from the Marchantia polymorpha genome.</title>
        <authorList>
            <person name="Bowman J.L."/>
            <person name="Kohchi T."/>
            <person name="Yamato K.T."/>
            <person name="Jenkins J."/>
            <person name="Shu S."/>
            <person name="Ishizaki K."/>
            <person name="Yamaoka S."/>
            <person name="Nishihama R."/>
            <person name="Nakamura Y."/>
            <person name="Berger F."/>
            <person name="Adam C."/>
            <person name="Aki S.S."/>
            <person name="Althoff F."/>
            <person name="Araki T."/>
            <person name="Arteaga-Vazquez M.A."/>
            <person name="Balasubrmanian S."/>
            <person name="Barry K."/>
            <person name="Bauer D."/>
            <person name="Boehm C.R."/>
            <person name="Briginshaw L."/>
            <person name="Caballero-Perez J."/>
            <person name="Catarino B."/>
            <person name="Chen F."/>
            <person name="Chiyoda S."/>
            <person name="Chovatia M."/>
            <person name="Davies K.M."/>
            <person name="Delmans M."/>
            <person name="Demura T."/>
            <person name="Dierschke T."/>
            <person name="Dolan L."/>
            <person name="Dorantes-Acosta A.E."/>
            <person name="Eklund D.M."/>
            <person name="Florent S.N."/>
            <person name="Flores-Sandoval E."/>
            <person name="Fujiyama A."/>
            <person name="Fukuzawa H."/>
            <person name="Galik B."/>
            <person name="Grimanelli D."/>
            <person name="Grimwood J."/>
            <person name="Grossniklaus U."/>
            <person name="Hamada T."/>
            <person name="Haseloff J."/>
            <person name="Hetherington A.J."/>
            <person name="Higo A."/>
            <person name="Hirakawa Y."/>
            <person name="Hundley H.N."/>
            <person name="Ikeda Y."/>
            <person name="Inoue K."/>
            <person name="Inoue S.I."/>
            <person name="Ishida S."/>
            <person name="Jia Q."/>
            <person name="Kakita M."/>
            <person name="Kanazawa T."/>
            <person name="Kawai Y."/>
            <person name="Kawashima T."/>
            <person name="Kennedy M."/>
            <person name="Kinose K."/>
            <person name="Kinoshita T."/>
            <person name="Kohara Y."/>
            <person name="Koide E."/>
            <person name="Komatsu K."/>
            <person name="Kopischke S."/>
            <person name="Kubo M."/>
            <person name="Kyozuka J."/>
            <person name="Lagercrantz U."/>
            <person name="Lin S.S."/>
            <person name="Lindquist E."/>
            <person name="Lipzen A.M."/>
            <person name="Lu C.W."/>
            <person name="De Luna E."/>
            <person name="Martienssen R.A."/>
            <person name="Minamino N."/>
            <person name="Mizutani M."/>
            <person name="Mizutani M."/>
            <person name="Mochizuki N."/>
            <person name="Monte I."/>
            <person name="Mosher R."/>
            <person name="Nagasaki H."/>
            <person name="Nakagami H."/>
            <person name="Naramoto S."/>
            <person name="Nishitani K."/>
            <person name="Ohtani M."/>
            <person name="Okamoto T."/>
            <person name="Okumura M."/>
            <person name="Phillips J."/>
            <person name="Pollak B."/>
            <person name="Reinders A."/>
            <person name="Rovekamp M."/>
            <person name="Sano R."/>
            <person name="Sawa S."/>
            <person name="Schmid M.W."/>
            <person name="Shirakawa M."/>
            <person name="Solano R."/>
            <person name="Spunde A."/>
            <person name="Suetsugu N."/>
            <person name="Sugano S."/>
            <person name="Sugiyama A."/>
            <person name="Sun R."/>
            <person name="Suzuki Y."/>
            <person name="Takenaka M."/>
            <person name="Takezawa D."/>
            <person name="Tomogane H."/>
            <person name="Tsuzuki M."/>
            <person name="Ueda T."/>
            <person name="Umeda M."/>
            <person name="Ward J.M."/>
            <person name="Watanabe Y."/>
            <person name="Yazaki K."/>
            <person name="Yokoyama R."/>
            <person name="Yoshitake Y."/>
            <person name="Yotsui I."/>
            <person name="Zachgo S."/>
            <person name="Schmutz J."/>
        </authorList>
    </citation>
    <scope>NUCLEOTIDE SEQUENCE [LARGE SCALE GENOMIC DNA]</scope>
    <source>
        <strain evidence="3">Tak-1</strain>
    </source>
</reference>